<dbReference type="AlphaFoldDB" id="A0A9W6TAF0"/>
<sequence>MQTVQRRKKHTVKSHKDSRAAPRFLGPRTDCVKESERISEVSVTPLGSPGNWLRLLGPSGTRESLLTNFGYKRTLSNVAC</sequence>
<keyword evidence="3" id="KW-1185">Reference proteome</keyword>
<proteinExistence type="predicted"/>
<evidence type="ECO:0000256" key="1">
    <source>
        <dbReference type="SAM" id="MobiDB-lite"/>
    </source>
</evidence>
<feature type="compositionally biased region" description="Basic residues" evidence="1">
    <location>
        <begin position="1"/>
        <end position="13"/>
    </location>
</feature>
<dbReference type="EMBL" id="BSXN01005282">
    <property type="protein sequence ID" value="GME82565.1"/>
    <property type="molecule type" value="Genomic_DNA"/>
</dbReference>
<protein>
    <submittedName>
        <fullName evidence="2">Unnamed protein product</fullName>
    </submittedName>
</protein>
<evidence type="ECO:0000313" key="2">
    <source>
        <dbReference type="EMBL" id="GME82565.1"/>
    </source>
</evidence>
<name>A0A9W6TAF0_CANBO</name>
<evidence type="ECO:0000313" key="3">
    <source>
        <dbReference type="Proteomes" id="UP001165120"/>
    </source>
</evidence>
<dbReference type="Proteomes" id="UP001165120">
    <property type="component" value="Unassembled WGS sequence"/>
</dbReference>
<organism evidence="2 3">
    <name type="scientific">Candida boidinii</name>
    <name type="common">Yeast</name>
    <dbReference type="NCBI Taxonomy" id="5477"/>
    <lineage>
        <taxon>Eukaryota</taxon>
        <taxon>Fungi</taxon>
        <taxon>Dikarya</taxon>
        <taxon>Ascomycota</taxon>
        <taxon>Saccharomycotina</taxon>
        <taxon>Pichiomycetes</taxon>
        <taxon>Pichiales</taxon>
        <taxon>Pichiaceae</taxon>
        <taxon>Ogataea</taxon>
        <taxon>Ogataea/Candida clade</taxon>
    </lineage>
</organism>
<accession>A0A9W6TAF0</accession>
<comment type="caution">
    <text evidence="2">The sequence shown here is derived from an EMBL/GenBank/DDBJ whole genome shotgun (WGS) entry which is preliminary data.</text>
</comment>
<feature type="region of interest" description="Disordered" evidence="1">
    <location>
        <begin position="1"/>
        <end position="25"/>
    </location>
</feature>
<reference evidence="2" key="1">
    <citation type="submission" date="2023-04" db="EMBL/GenBank/DDBJ databases">
        <title>Candida boidinii NBRC 10035.</title>
        <authorList>
            <person name="Ichikawa N."/>
            <person name="Sato H."/>
            <person name="Tonouchi N."/>
        </authorList>
    </citation>
    <scope>NUCLEOTIDE SEQUENCE</scope>
    <source>
        <strain evidence="2">NBRC 10035</strain>
    </source>
</reference>
<gene>
    <name evidence="2" type="ORF">Cboi02_000680100</name>
</gene>